<feature type="transmembrane region" description="Helical" evidence="7">
    <location>
        <begin position="68"/>
        <end position="89"/>
    </location>
</feature>
<dbReference type="PANTHER" id="PTHR23513:SF11">
    <property type="entry name" value="STAPHYLOFERRIN A TRANSPORTER"/>
    <property type="match status" value="1"/>
</dbReference>
<comment type="subcellular location">
    <subcellularLocation>
        <location evidence="1">Cell membrane</location>
        <topology evidence="1">Multi-pass membrane protein</topology>
    </subcellularLocation>
</comment>
<organism evidence="9 10">
    <name type="scientific">Pseudoduganella rivuli</name>
    <dbReference type="NCBI Taxonomy" id="2666085"/>
    <lineage>
        <taxon>Bacteria</taxon>
        <taxon>Pseudomonadati</taxon>
        <taxon>Pseudomonadota</taxon>
        <taxon>Betaproteobacteria</taxon>
        <taxon>Burkholderiales</taxon>
        <taxon>Oxalobacteraceae</taxon>
        <taxon>Telluria group</taxon>
        <taxon>Pseudoduganella</taxon>
    </lineage>
</organism>
<dbReference type="Gene3D" id="1.20.1250.20">
    <property type="entry name" value="MFS general substrate transporter like domains"/>
    <property type="match status" value="1"/>
</dbReference>
<keyword evidence="10" id="KW-1185">Reference proteome</keyword>
<evidence type="ECO:0000256" key="5">
    <source>
        <dbReference type="ARBA" id="ARBA00022989"/>
    </source>
</evidence>
<evidence type="ECO:0000256" key="7">
    <source>
        <dbReference type="SAM" id="Phobius"/>
    </source>
</evidence>
<feature type="transmembrane region" description="Helical" evidence="7">
    <location>
        <begin position="190"/>
        <end position="208"/>
    </location>
</feature>
<dbReference type="InterPro" id="IPR010290">
    <property type="entry name" value="TM_effector"/>
</dbReference>
<evidence type="ECO:0000256" key="4">
    <source>
        <dbReference type="ARBA" id="ARBA00022692"/>
    </source>
</evidence>
<evidence type="ECO:0000259" key="8">
    <source>
        <dbReference type="PROSITE" id="PS50850"/>
    </source>
</evidence>
<keyword evidence="5 7" id="KW-1133">Transmembrane helix</keyword>
<dbReference type="PROSITE" id="PS50850">
    <property type="entry name" value="MFS"/>
    <property type="match status" value="1"/>
</dbReference>
<evidence type="ECO:0000256" key="2">
    <source>
        <dbReference type="ARBA" id="ARBA00022448"/>
    </source>
</evidence>
<reference evidence="9 10" key="1">
    <citation type="submission" date="2019-11" db="EMBL/GenBank/DDBJ databases">
        <title>Novel species isolated from a subtropical stream in China.</title>
        <authorList>
            <person name="Lu H."/>
        </authorList>
    </citation>
    <scope>NUCLEOTIDE SEQUENCE [LARGE SCALE GENOMIC DNA]</scope>
    <source>
        <strain evidence="9 10">FT92W</strain>
    </source>
</reference>
<comment type="caution">
    <text evidence="9">The sequence shown here is derived from an EMBL/GenBank/DDBJ whole genome shotgun (WGS) entry which is preliminary data.</text>
</comment>
<dbReference type="InterPro" id="IPR036259">
    <property type="entry name" value="MFS_trans_sf"/>
</dbReference>
<feature type="transmembrane region" description="Helical" evidence="7">
    <location>
        <begin position="391"/>
        <end position="410"/>
    </location>
</feature>
<dbReference type="InterPro" id="IPR020846">
    <property type="entry name" value="MFS_dom"/>
</dbReference>
<dbReference type="SUPFAM" id="SSF103473">
    <property type="entry name" value="MFS general substrate transporter"/>
    <property type="match status" value="1"/>
</dbReference>
<dbReference type="CDD" id="cd06173">
    <property type="entry name" value="MFS_MefA_like"/>
    <property type="match status" value="1"/>
</dbReference>
<keyword evidence="2" id="KW-0813">Transport</keyword>
<gene>
    <name evidence="9" type="ORF">GJ700_28125</name>
</gene>
<sequence>MHKLNRVATPDTATSSARKIPMLQPLRHARFRQLWLASLVSNLGTWTQTFAAAWLVASGDPSSHMTALVQAAACAPMLVFGLLAGVVADAAPRARLLLAVNAFRALAAALMAVLAAGGQASAWSVLALVFMMGTAQAFMWPAWHAVTSLLVAPDEVEAAATLNNLSYNVAATAGPALGGALFAWCGAAPLFAFTALSMTGLLAVYYAWQRSPDAPRAGATVSMDAFRAGLRAAFGAADYRRLLRHTACALFGAVAFMALLPLYVRDVLQREAGMYGGLMALLSAGAIAAPFVLPALRVRYPRHVLVAVSLALFGAMLATLPLVRHPALLAPLVMAGGMAWAAMISTLNGAAQSAFPSSVRARTLSVYLLAMALGQTVGSAAWGVVAEWLGVSPALALAGTVLLLYAACGLRRAIPATMAQ</sequence>
<keyword evidence="6 7" id="KW-0472">Membrane</keyword>
<feature type="transmembrane region" description="Helical" evidence="7">
    <location>
        <begin position="363"/>
        <end position="385"/>
    </location>
</feature>
<feature type="domain" description="Major facilitator superfamily (MFS) profile" evidence="8">
    <location>
        <begin position="30"/>
        <end position="420"/>
    </location>
</feature>
<evidence type="ECO:0000313" key="9">
    <source>
        <dbReference type="EMBL" id="MRV75589.1"/>
    </source>
</evidence>
<dbReference type="Proteomes" id="UP000446768">
    <property type="component" value="Unassembled WGS sequence"/>
</dbReference>
<dbReference type="AlphaFoldDB" id="A0A7X2IT78"/>
<dbReference type="GO" id="GO:0005886">
    <property type="term" value="C:plasma membrane"/>
    <property type="evidence" value="ECO:0007669"/>
    <property type="project" value="UniProtKB-SubCell"/>
</dbReference>
<dbReference type="PANTHER" id="PTHR23513">
    <property type="entry name" value="INTEGRAL MEMBRANE EFFLUX PROTEIN-RELATED"/>
    <property type="match status" value="1"/>
</dbReference>
<feature type="transmembrane region" description="Helical" evidence="7">
    <location>
        <begin position="303"/>
        <end position="323"/>
    </location>
</feature>
<keyword evidence="4 7" id="KW-0812">Transmembrane</keyword>
<feature type="transmembrane region" description="Helical" evidence="7">
    <location>
        <begin position="275"/>
        <end position="296"/>
    </location>
</feature>
<keyword evidence="3" id="KW-1003">Cell membrane</keyword>
<dbReference type="Pfam" id="PF05977">
    <property type="entry name" value="MFS_3"/>
    <property type="match status" value="1"/>
</dbReference>
<evidence type="ECO:0000256" key="6">
    <source>
        <dbReference type="ARBA" id="ARBA00023136"/>
    </source>
</evidence>
<evidence type="ECO:0000256" key="3">
    <source>
        <dbReference type="ARBA" id="ARBA00022475"/>
    </source>
</evidence>
<name>A0A7X2IT78_9BURK</name>
<feature type="transmembrane region" description="Helical" evidence="7">
    <location>
        <begin position="34"/>
        <end position="56"/>
    </location>
</feature>
<dbReference type="GO" id="GO:0022857">
    <property type="term" value="F:transmembrane transporter activity"/>
    <property type="evidence" value="ECO:0007669"/>
    <property type="project" value="InterPro"/>
</dbReference>
<evidence type="ECO:0000256" key="1">
    <source>
        <dbReference type="ARBA" id="ARBA00004651"/>
    </source>
</evidence>
<proteinExistence type="predicted"/>
<dbReference type="EMBL" id="WKJJ01000022">
    <property type="protein sequence ID" value="MRV75589.1"/>
    <property type="molecule type" value="Genomic_DNA"/>
</dbReference>
<accession>A0A7X2IT78</accession>
<evidence type="ECO:0000313" key="10">
    <source>
        <dbReference type="Proteomes" id="UP000446768"/>
    </source>
</evidence>
<protein>
    <submittedName>
        <fullName evidence="9">MFS transporter</fullName>
    </submittedName>
</protein>
<feature type="transmembrane region" description="Helical" evidence="7">
    <location>
        <begin position="329"/>
        <end position="351"/>
    </location>
</feature>
<feature type="transmembrane region" description="Helical" evidence="7">
    <location>
        <begin position="242"/>
        <end position="263"/>
    </location>
</feature>